<dbReference type="GO" id="GO:0046872">
    <property type="term" value="F:metal ion binding"/>
    <property type="evidence" value="ECO:0007669"/>
    <property type="project" value="UniProtKB-KW"/>
</dbReference>
<evidence type="ECO:0000313" key="8">
    <source>
        <dbReference type="Proteomes" id="UP000004840"/>
    </source>
</evidence>
<keyword evidence="4 6" id="KW-0732">Signal</keyword>
<dbReference type="Gene3D" id="3.40.50.1980">
    <property type="entry name" value="Nitrogenase molybdenum iron protein domain"/>
    <property type="match status" value="2"/>
</dbReference>
<dbReference type="InterPro" id="IPR006129">
    <property type="entry name" value="AdhesinB"/>
</dbReference>
<dbReference type="InterPro" id="IPR006128">
    <property type="entry name" value="Lipoprotein_PsaA-like"/>
</dbReference>
<reference evidence="7 8" key="1">
    <citation type="journal article" date="2012" name="J. Bacteriol.">
        <title>Genome Sequence of Corynebacterium casei UCMA 3821, Isolated from a Smear-Ripened Cheese.</title>
        <authorList>
            <person name="Monnet C."/>
            <person name="Loux V."/>
            <person name="Bento P."/>
            <person name="Gibrat J.F."/>
            <person name="Straub C."/>
            <person name="Bonnarme P."/>
            <person name="Landaud S."/>
            <person name="Irlinger F."/>
        </authorList>
    </citation>
    <scope>NUCLEOTIDE SEQUENCE [LARGE SCALE GENOMIC DNA]</scope>
    <source>
        <strain evidence="7 8">UCMA 3821</strain>
    </source>
</reference>
<gene>
    <name evidence="7" type="ORF">CCAS_13140</name>
</gene>
<feature type="chain" id="PRO_5038769295" evidence="6">
    <location>
        <begin position="24"/>
        <end position="320"/>
    </location>
</feature>
<organism evidence="7 8">
    <name type="scientific">Corynebacterium casei UCMA 3821</name>
    <dbReference type="NCBI Taxonomy" id="1110505"/>
    <lineage>
        <taxon>Bacteria</taxon>
        <taxon>Bacillati</taxon>
        <taxon>Actinomycetota</taxon>
        <taxon>Actinomycetes</taxon>
        <taxon>Mycobacteriales</taxon>
        <taxon>Corynebacteriaceae</taxon>
        <taxon>Corynebacterium</taxon>
    </lineage>
</organism>
<dbReference type="PANTHER" id="PTHR42953">
    <property type="entry name" value="HIGH-AFFINITY ZINC UPTAKE SYSTEM PROTEIN ZNUA-RELATED"/>
    <property type="match status" value="1"/>
</dbReference>
<dbReference type="PANTHER" id="PTHR42953:SF1">
    <property type="entry name" value="METAL-BINDING PROTEIN HI_0362-RELATED"/>
    <property type="match status" value="1"/>
</dbReference>
<dbReference type="Pfam" id="PF01297">
    <property type="entry name" value="ZnuA"/>
    <property type="match status" value="1"/>
</dbReference>
<evidence type="ECO:0000256" key="3">
    <source>
        <dbReference type="ARBA" id="ARBA00022723"/>
    </source>
</evidence>
<proteinExistence type="inferred from homology"/>
<keyword evidence="3" id="KW-0479">Metal-binding</keyword>
<protein>
    <submittedName>
        <fullName evidence="7">Iron/manganese/zinc ABC transporter,substrate-binding protein</fullName>
    </submittedName>
</protein>
<evidence type="ECO:0000256" key="6">
    <source>
        <dbReference type="SAM" id="SignalP"/>
    </source>
</evidence>
<dbReference type="InterPro" id="IPR006127">
    <property type="entry name" value="ZnuA-like"/>
</dbReference>
<dbReference type="PRINTS" id="PR00690">
    <property type="entry name" value="ADHESNFAMILY"/>
</dbReference>
<dbReference type="SUPFAM" id="SSF53807">
    <property type="entry name" value="Helical backbone' metal receptor"/>
    <property type="match status" value="1"/>
</dbReference>
<dbReference type="GO" id="GO:0030001">
    <property type="term" value="P:metal ion transport"/>
    <property type="evidence" value="ECO:0007669"/>
    <property type="project" value="InterPro"/>
</dbReference>
<evidence type="ECO:0000256" key="4">
    <source>
        <dbReference type="ARBA" id="ARBA00022729"/>
    </source>
</evidence>
<sequence length="320" mass="33778">MEMKRLFLGLTAVGAVCALTACSTDSGVGPGASADGNADGSGESLSIFATTGYLADAAKNIASDADVFTMVGPGGDPHTYQPSTKDIEKMQDADLVLWNGLHLEAQMITQLESLGDKQLAVGDQLDTADLLTWPEEGAGGEQLYDPHIWNSPELWTEVVDLIGDKLSEVDADNADTYAANADSYGDEIDAAAKEASAVLEGVSTRTLITGHDAFNYFGKTFDFEVHATDFVSTEAAKSPQEISQLADLIADEEVPVIFQDNQANPQAITSLSEAVDSRGWTVEVSDEELFADTLGPTAPTDTYLGAFKHNAETVAAGLSK</sequence>
<feature type="signal peptide" evidence="6">
    <location>
        <begin position="1"/>
        <end position="23"/>
    </location>
</feature>
<dbReference type="InterPro" id="IPR050492">
    <property type="entry name" value="Bact_metal-bind_prot9"/>
</dbReference>
<dbReference type="PRINTS" id="PR00691">
    <property type="entry name" value="ADHESINB"/>
</dbReference>
<evidence type="ECO:0000256" key="5">
    <source>
        <dbReference type="RuleBase" id="RU003512"/>
    </source>
</evidence>
<comment type="subcellular location">
    <subcellularLocation>
        <location evidence="1">Cell envelope</location>
    </subcellularLocation>
</comment>
<evidence type="ECO:0000256" key="1">
    <source>
        <dbReference type="ARBA" id="ARBA00004196"/>
    </source>
</evidence>
<name>G7I0X5_9CORY</name>
<keyword evidence="2 5" id="KW-0813">Transport</keyword>
<evidence type="ECO:0000313" key="7">
    <source>
        <dbReference type="EMBL" id="CCE56090.1"/>
    </source>
</evidence>
<dbReference type="Proteomes" id="UP000004840">
    <property type="component" value="Unassembled WGS sequence"/>
</dbReference>
<evidence type="ECO:0000256" key="2">
    <source>
        <dbReference type="ARBA" id="ARBA00022448"/>
    </source>
</evidence>
<comment type="similarity">
    <text evidence="5">Belongs to the bacterial solute-binding protein 9 family.</text>
</comment>
<dbReference type="GO" id="GO:0007155">
    <property type="term" value="P:cell adhesion"/>
    <property type="evidence" value="ECO:0007669"/>
    <property type="project" value="InterPro"/>
</dbReference>
<dbReference type="AlphaFoldDB" id="G7I0X5"/>
<accession>G7I0X5</accession>
<dbReference type="GO" id="GO:0030313">
    <property type="term" value="C:cell envelope"/>
    <property type="evidence" value="ECO:0007669"/>
    <property type="project" value="UniProtKB-SubCell"/>
</dbReference>
<dbReference type="PROSITE" id="PS51257">
    <property type="entry name" value="PROKAR_LIPOPROTEIN"/>
    <property type="match status" value="1"/>
</dbReference>
<dbReference type="EMBL" id="CAFW01000096">
    <property type="protein sequence ID" value="CCE56090.1"/>
    <property type="molecule type" value="Genomic_DNA"/>
</dbReference>